<feature type="transmembrane region" description="Helical" evidence="1">
    <location>
        <begin position="158"/>
        <end position="185"/>
    </location>
</feature>
<accession>A0A4R1QMM6</accession>
<feature type="transmembrane region" description="Helical" evidence="1">
    <location>
        <begin position="81"/>
        <end position="106"/>
    </location>
</feature>
<dbReference type="EMBL" id="SLUO01000017">
    <property type="protein sequence ID" value="TCL54988.1"/>
    <property type="molecule type" value="Genomic_DNA"/>
</dbReference>
<proteinExistence type="predicted"/>
<feature type="transmembrane region" description="Helical" evidence="1">
    <location>
        <begin position="127"/>
        <end position="152"/>
    </location>
</feature>
<keyword evidence="3" id="KW-1185">Reference proteome</keyword>
<evidence type="ECO:0000313" key="3">
    <source>
        <dbReference type="Proteomes" id="UP000295718"/>
    </source>
</evidence>
<dbReference type="Proteomes" id="UP000295718">
    <property type="component" value="Unassembled WGS sequence"/>
</dbReference>
<sequence length="544" mass="59215">MEEMQLRKNSSVVMQIVKLLKIQLLQYMSINETLHSKDEKKRHSLYLLLGIYIFLGAIIALYMSAGAYGLCFLGLPHIVPAYLLSITSIIILMFTILKAGSMLFQIKNYEMLISLPISPVAIVVSRFLNMYIGNLVLALLTMLPAGIIYGVFVNAPAAFYIVYVISIFLVPLVPLTVASIVGAAVTAVAARMKYKNALTIVTSMAFIIGILIVSFYPAFQKGEITTQQMTDFTSLLSAQINNLYPLANLYTEAIVNGSPSAFAGFAAVSAGIFAVFTGVVQWKYASICAALITHAAKKNYVLGKQYSRSPIGAMYGKEMKRYFSSSIYVMNTAVGYIMMILVGAALLLVGKDKVMSAMEVAEVARNAAEKILPFLLALMGMIGTTTISALSLEGKQWWIPKSLPVRTKVILDSKILVNLTLSVPSCAIAAILCVAALGYQGMSSVWMFVIPLTYCVFASVMGMAINIKFPQFHWDNEASVVKQGTALFAGMLLEFAVAIAGIVLTLLVGGAAYHILMSVITIVLLLITAVIYKKMVNFDLRKLD</sequence>
<name>A0A4R1QMM6_9FIRM</name>
<evidence type="ECO:0000313" key="2">
    <source>
        <dbReference type="EMBL" id="TCL54988.1"/>
    </source>
</evidence>
<gene>
    <name evidence="2" type="ORF">EDD76_11723</name>
</gene>
<feature type="transmembrane region" description="Helical" evidence="1">
    <location>
        <begin position="513"/>
        <end position="532"/>
    </location>
</feature>
<keyword evidence="1" id="KW-0472">Membrane</keyword>
<organism evidence="2 3">
    <name type="scientific">Kineothrix alysoides</name>
    <dbReference type="NCBI Taxonomy" id="1469948"/>
    <lineage>
        <taxon>Bacteria</taxon>
        <taxon>Bacillati</taxon>
        <taxon>Bacillota</taxon>
        <taxon>Clostridia</taxon>
        <taxon>Lachnospirales</taxon>
        <taxon>Lachnospiraceae</taxon>
        <taxon>Kineothrix</taxon>
    </lineage>
</organism>
<dbReference type="STRING" id="1469948.GCA_000732725_03940"/>
<keyword evidence="1" id="KW-1133">Transmembrane helix</keyword>
<dbReference type="AlphaFoldDB" id="A0A4R1QMM6"/>
<feature type="transmembrane region" description="Helical" evidence="1">
    <location>
        <begin position="415"/>
        <end position="439"/>
    </location>
</feature>
<feature type="transmembrane region" description="Helical" evidence="1">
    <location>
        <begin position="197"/>
        <end position="219"/>
    </location>
</feature>
<reference evidence="2 3" key="1">
    <citation type="submission" date="2019-03" db="EMBL/GenBank/DDBJ databases">
        <title>Genomic Encyclopedia of Type Strains, Phase IV (KMG-IV): sequencing the most valuable type-strain genomes for metagenomic binning, comparative biology and taxonomic classification.</title>
        <authorList>
            <person name="Goeker M."/>
        </authorList>
    </citation>
    <scope>NUCLEOTIDE SEQUENCE [LARGE SCALE GENOMIC DNA]</scope>
    <source>
        <strain evidence="2 3">DSM 100556</strain>
    </source>
</reference>
<dbReference type="RefSeq" id="WP_031392560.1">
    <property type="nucleotide sequence ID" value="NZ_JPNB01000003.1"/>
</dbReference>
<feature type="transmembrane region" description="Helical" evidence="1">
    <location>
        <begin position="261"/>
        <end position="280"/>
    </location>
</feature>
<keyword evidence="1" id="KW-0812">Transmembrane</keyword>
<comment type="caution">
    <text evidence="2">The sequence shown here is derived from an EMBL/GenBank/DDBJ whole genome shotgun (WGS) entry which is preliminary data.</text>
</comment>
<feature type="transmembrane region" description="Helical" evidence="1">
    <location>
        <begin position="445"/>
        <end position="465"/>
    </location>
</feature>
<protein>
    <submittedName>
        <fullName evidence="2">ABC-2 type transport system permease protein</fullName>
    </submittedName>
</protein>
<feature type="transmembrane region" description="Helical" evidence="1">
    <location>
        <begin position="486"/>
        <end position="507"/>
    </location>
</feature>
<dbReference type="OrthoDB" id="138672at2"/>
<evidence type="ECO:0000256" key="1">
    <source>
        <dbReference type="SAM" id="Phobius"/>
    </source>
</evidence>
<feature type="transmembrane region" description="Helical" evidence="1">
    <location>
        <begin position="45"/>
        <end position="75"/>
    </location>
</feature>
<feature type="transmembrane region" description="Helical" evidence="1">
    <location>
        <begin position="327"/>
        <end position="351"/>
    </location>
</feature>
<feature type="transmembrane region" description="Helical" evidence="1">
    <location>
        <begin position="371"/>
        <end position="394"/>
    </location>
</feature>